<organism evidence="1 2">
    <name type="scientific">Streptomyces griseoviridis</name>
    <dbReference type="NCBI Taxonomy" id="45398"/>
    <lineage>
        <taxon>Bacteria</taxon>
        <taxon>Bacillati</taxon>
        <taxon>Actinomycetota</taxon>
        <taxon>Actinomycetes</taxon>
        <taxon>Kitasatosporales</taxon>
        <taxon>Streptomycetaceae</taxon>
        <taxon>Streptomyces</taxon>
    </lineage>
</organism>
<comment type="caution">
    <text evidence="1">The sequence shown here is derived from an EMBL/GenBank/DDBJ whole genome shotgun (WGS) entry which is preliminary data.</text>
</comment>
<dbReference type="RefSeq" id="WP_189422124.1">
    <property type="nucleotide sequence ID" value="NZ_BMSM01000022.1"/>
</dbReference>
<evidence type="ECO:0000313" key="2">
    <source>
        <dbReference type="Proteomes" id="UP001231675"/>
    </source>
</evidence>
<gene>
    <name evidence="1" type="ORF">J2S47_003681</name>
</gene>
<dbReference type="Proteomes" id="UP001231675">
    <property type="component" value="Unassembled WGS sequence"/>
</dbReference>
<reference evidence="1 2" key="1">
    <citation type="submission" date="2023-07" db="EMBL/GenBank/DDBJ databases">
        <title>Sequencing the genomes of 1000 actinobacteria strains.</title>
        <authorList>
            <person name="Klenk H.-P."/>
        </authorList>
    </citation>
    <scope>NUCLEOTIDE SEQUENCE [LARGE SCALE GENOMIC DNA]</scope>
    <source>
        <strain evidence="1 2">DSM 40229</strain>
    </source>
</reference>
<protein>
    <submittedName>
        <fullName evidence="1">Uncharacterized protein</fullName>
    </submittedName>
</protein>
<proteinExistence type="predicted"/>
<sequence length="45" mass="4867">MSATSYHQILVASGSRSMYSWARAGNVSLLAVRLDGIRGELVADR</sequence>
<dbReference type="EMBL" id="JAURUD010000001">
    <property type="protein sequence ID" value="MDP9683179.1"/>
    <property type="molecule type" value="Genomic_DNA"/>
</dbReference>
<dbReference type="GeneID" id="91552641"/>
<evidence type="ECO:0000313" key="1">
    <source>
        <dbReference type="EMBL" id="MDP9683179.1"/>
    </source>
</evidence>
<accession>A0ABT9LHM8</accession>
<keyword evidence="2" id="KW-1185">Reference proteome</keyword>
<name>A0ABT9LHM8_STRGD</name>